<reference evidence="1 2" key="1">
    <citation type="submission" date="2017-10" db="EMBL/GenBank/DDBJ databases">
        <title>The draft genome sequence of Lewinella nigricans NBRC 102662.</title>
        <authorList>
            <person name="Wang K."/>
        </authorList>
    </citation>
    <scope>NUCLEOTIDE SEQUENCE [LARGE SCALE GENOMIC DNA]</scope>
    <source>
        <strain evidence="1 2">NBRC 102662</strain>
    </source>
</reference>
<protein>
    <recommendedName>
        <fullName evidence="3">Outer membrane protein beta-barrel domain-containing protein</fullName>
    </recommendedName>
</protein>
<comment type="caution">
    <text evidence="1">The sequence shown here is derived from an EMBL/GenBank/DDBJ whole genome shotgun (WGS) entry which is preliminary data.</text>
</comment>
<organism evidence="1 2">
    <name type="scientific">Flavilitoribacter nigricans (strain ATCC 23147 / DSM 23189 / NBRC 102662 / NCIMB 1420 / SS-2)</name>
    <name type="common">Lewinella nigricans</name>
    <dbReference type="NCBI Taxonomy" id="1122177"/>
    <lineage>
        <taxon>Bacteria</taxon>
        <taxon>Pseudomonadati</taxon>
        <taxon>Bacteroidota</taxon>
        <taxon>Saprospiria</taxon>
        <taxon>Saprospirales</taxon>
        <taxon>Lewinellaceae</taxon>
        <taxon>Flavilitoribacter</taxon>
    </lineage>
</organism>
<dbReference type="AlphaFoldDB" id="A0A2D0N0A4"/>
<sequence>MSTKNVKTVPAIRLSLFILFLFLVYPNFAQEGNYVIGFEAGPARTLFAVPDFKDDPGIGVELGAPIGFQIGLQHDVWQRRAWKTSLYAAWAHFQPTVELYQNAYGGGSSQSGQFTFDQLYLSLLPAIRLDGSIQTAFSVGGYAGFTFNDPKIDLSRKRWNLFDQSTEEEQLEVRQRAIWNRWNAGLEISVGFVLPKYLRSYSLRVFYRHGLSDQQRREIFPHAVKTRHFGLLLGYHFYRISKFRTYYFR</sequence>
<dbReference type="RefSeq" id="WP_099154853.1">
    <property type="nucleotide sequence ID" value="NZ_PDUD01000049.1"/>
</dbReference>
<dbReference type="EMBL" id="PDUD01000049">
    <property type="protein sequence ID" value="PHN01806.1"/>
    <property type="molecule type" value="Genomic_DNA"/>
</dbReference>
<evidence type="ECO:0008006" key="3">
    <source>
        <dbReference type="Google" id="ProtNLM"/>
    </source>
</evidence>
<evidence type="ECO:0000313" key="1">
    <source>
        <dbReference type="EMBL" id="PHN01806.1"/>
    </source>
</evidence>
<accession>A0A2D0N0A4</accession>
<dbReference type="Proteomes" id="UP000223913">
    <property type="component" value="Unassembled WGS sequence"/>
</dbReference>
<name>A0A2D0N0A4_FLAN2</name>
<keyword evidence="2" id="KW-1185">Reference proteome</keyword>
<evidence type="ECO:0000313" key="2">
    <source>
        <dbReference type="Proteomes" id="UP000223913"/>
    </source>
</evidence>
<gene>
    <name evidence="1" type="ORF">CRP01_35580</name>
</gene>
<proteinExistence type="predicted"/>